<sequence length="44" mass="4602">MGGVGEIQTKSEKAGSSCAGRIQKGEQVAGRARTQPNPLYVVNK</sequence>
<protein>
    <submittedName>
        <fullName evidence="2">Uncharacterized protein</fullName>
    </submittedName>
</protein>
<comment type="caution">
    <text evidence="2">The sequence shown here is derived from an EMBL/GenBank/DDBJ whole genome shotgun (WGS) entry which is preliminary data.</text>
</comment>
<evidence type="ECO:0000313" key="2">
    <source>
        <dbReference type="EMBL" id="OMP07121.1"/>
    </source>
</evidence>
<evidence type="ECO:0000256" key="1">
    <source>
        <dbReference type="SAM" id="MobiDB-lite"/>
    </source>
</evidence>
<feature type="region of interest" description="Disordered" evidence="1">
    <location>
        <begin position="1"/>
        <end position="44"/>
    </location>
</feature>
<evidence type="ECO:0000313" key="3">
    <source>
        <dbReference type="Proteomes" id="UP000187203"/>
    </source>
</evidence>
<dbReference type="AlphaFoldDB" id="A0A1R3KJ60"/>
<organism evidence="2 3">
    <name type="scientific">Corchorus olitorius</name>
    <dbReference type="NCBI Taxonomy" id="93759"/>
    <lineage>
        <taxon>Eukaryota</taxon>
        <taxon>Viridiplantae</taxon>
        <taxon>Streptophyta</taxon>
        <taxon>Embryophyta</taxon>
        <taxon>Tracheophyta</taxon>
        <taxon>Spermatophyta</taxon>
        <taxon>Magnoliopsida</taxon>
        <taxon>eudicotyledons</taxon>
        <taxon>Gunneridae</taxon>
        <taxon>Pentapetalae</taxon>
        <taxon>rosids</taxon>
        <taxon>malvids</taxon>
        <taxon>Malvales</taxon>
        <taxon>Malvaceae</taxon>
        <taxon>Grewioideae</taxon>
        <taxon>Apeibeae</taxon>
        <taxon>Corchorus</taxon>
    </lineage>
</organism>
<proteinExistence type="predicted"/>
<dbReference type="EMBL" id="AWUE01013398">
    <property type="protein sequence ID" value="OMP07121.1"/>
    <property type="molecule type" value="Genomic_DNA"/>
</dbReference>
<accession>A0A1R3KJ60</accession>
<dbReference type="Proteomes" id="UP000187203">
    <property type="component" value="Unassembled WGS sequence"/>
</dbReference>
<gene>
    <name evidence="2" type="ORF">COLO4_07612</name>
</gene>
<reference evidence="3" key="1">
    <citation type="submission" date="2013-09" db="EMBL/GenBank/DDBJ databases">
        <title>Corchorus olitorius genome sequencing.</title>
        <authorList>
            <person name="Alam M."/>
            <person name="Haque M.S."/>
            <person name="Islam M.S."/>
            <person name="Emdad E.M."/>
            <person name="Islam M.M."/>
            <person name="Ahmed B."/>
            <person name="Halim A."/>
            <person name="Hossen Q.M.M."/>
            <person name="Hossain M.Z."/>
            <person name="Ahmed R."/>
            <person name="Khan M.M."/>
            <person name="Islam R."/>
            <person name="Rashid M.M."/>
            <person name="Khan S.A."/>
            <person name="Rahman M.S."/>
            <person name="Alam M."/>
            <person name="Yahiya A.S."/>
            <person name="Khan M.S."/>
            <person name="Azam M.S."/>
            <person name="Haque T."/>
            <person name="Lashkar M.Z.H."/>
            <person name="Akhand A.I."/>
            <person name="Morshed G."/>
            <person name="Roy S."/>
            <person name="Uddin K.S."/>
            <person name="Rabeya T."/>
            <person name="Hossain A.S."/>
            <person name="Chowdhury A."/>
            <person name="Snigdha A.R."/>
            <person name="Mortoza M.S."/>
            <person name="Matin S.A."/>
            <person name="Hoque S.M.E."/>
            <person name="Islam M.K."/>
            <person name="Roy D.K."/>
            <person name="Haider R."/>
            <person name="Moosa M.M."/>
            <person name="Elias S.M."/>
            <person name="Hasan A.M."/>
            <person name="Jahan S."/>
            <person name="Shafiuddin M."/>
            <person name="Mahmood N."/>
            <person name="Shommy N.S."/>
        </authorList>
    </citation>
    <scope>NUCLEOTIDE SEQUENCE [LARGE SCALE GENOMIC DNA]</scope>
    <source>
        <strain evidence="3">cv. O-4</strain>
    </source>
</reference>
<keyword evidence="3" id="KW-1185">Reference proteome</keyword>
<name>A0A1R3KJ60_9ROSI</name>